<proteinExistence type="predicted"/>
<accession>A6G2W6</accession>
<name>A6G2W6_9BACT</name>
<dbReference type="SUPFAM" id="SSF46785">
    <property type="entry name" value="Winged helix' DNA-binding domain"/>
    <property type="match status" value="1"/>
</dbReference>
<evidence type="ECO:0000313" key="2">
    <source>
        <dbReference type="Proteomes" id="UP000005801"/>
    </source>
</evidence>
<dbReference type="InterPro" id="IPR036390">
    <property type="entry name" value="WH_DNA-bd_sf"/>
</dbReference>
<dbReference type="RefSeq" id="WP_006971065.1">
    <property type="nucleotide sequence ID" value="NZ_ABCS01000016.1"/>
</dbReference>
<dbReference type="Proteomes" id="UP000005801">
    <property type="component" value="Unassembled WGS sequence"/>
</dbReference>
<dbReference type="OrthoDB" id="5508953at2"/>
<dbReference type="InterPro" id="IPR036388">
    <property type="entry name" value="WH-like_DNA-bd_sf"/>
</dbReference>
<keyword evidence="2" id="KW-1185">Reference proteome</keyword>
<gene>
    <name evidence="1" type="ORF">PPSIR1_31993</name>
</gene>
<reference evidence="1 2" key="1">
    <citation type="submission" date="2007-06" db="EMBL/GenBank/DDBJ databases">
        <authorList>
            <person name="Shimkets L."/>
            <person name="Ferriera S."/>
            <person name="Johnson J."/>
            <person name="Kravitz S."/>
            <person name="Beeson K."/>
            <person name="Sutton G."/>
            <person name="Rogers Y.-H."/>
            <person name="Friedman R."/>
            <person name="Frazier M."/>
            <person name="Venter J.C."/>
        </authorList>
    </citation>
    <scope>NUCLEOTIDE SEQUENCE [LARGE SCALE GENOMIC DNA]</scope>
    <source>
        <strain evidence="1 2">SIR-1</strain>
    </source>
</reference>
<organism evidence="1 2">
    <name type="scientific">Plesiocystis pacifica SIR-1</name>
    <dbReference type="NCBI Taxonomy" id="391625"/>
    <lineage>
        <taxon>Bacteria</taxon>
        <taxon>Pseudomonadati</taxon>
        <taxon>Myxococcota</taxon>
        <taxon>Polyangia</taxon>
        <taxon>Nannocystales</taxon>
        <taxon>Nannocystaceae</taxon>
        <taxon>Plesiocystis</taxon>
    </lineage>
</organism>
<comment type="caution">
    <text evidence="1">The sequence shown here is derived from an EMBL/GenBank/DDBJ whole genome shotgun (WGS) entry which is preliminary data.</text>
</comment>
<protein>
    <submittedName>
        <fullName evidence="1">Uncharacterized protein</fullName>
    </submittedName>
</protein>
<dbReference type="AlphaFoldDB" id="A6G2W6"/>
<evidence type="ECO:0000313" key="1">
    <source>
        <dbReference type="EMBL" id="EDM79816.1"/>
    </source>
</evidence>
<sequence length="183" mass="20113">MPDKNDTVLRRGELERLSALETLKGLSKPGDVKLAELIGFLESRDLWSQFSKITLGDLRDAFGKTAPDKAEAEADTPRARKRRIMKEALMGPDEDEAEAEAGEEIKIELAAKKAPADGGLETEDVARQILPFVEGNGDVTLEDIAEYSRLEKSVLRHHLGVLCKDGRLERIGVGRNAIYSTVA</sequence>
<dbReference type="Gene3D" id="1.10.10.10">
    <property type="entry name" value="Winged helix-like DNA-binding domain superfamily/Winged helix DNA-binding domain"/>
    <property type="match status" value="1"/>
</dbReference>
<dbReference type="EMBL" id="ABCS01000016">
    <property type="protein sequence ID" value="EDM79816.1"/>
    <property type="molecule type" value="Genomic_DNA"/>
</dbReference>